<dbReference type="InterPro" id="IPR050471">
    <property type="entry name" value="AB_hydrolase"/>
</dbReference>
<dbReference type="Gene3D" id="3.40.50.1820">
    <property type="entry name" value="alpha/beta hydrolase"/>
    <property type="match status" value="1"/>
</dbReference>
<dbReference type="Proteomes" id="UP000199370">
    <property type="component" value="Unassembled WGS sequence"/>
</dbReference>
<dbReference type="RefSeq" id="WP_089731080.1">
    <property type="nucleotide sequence ID" value="NZ_FNIA01000001.1"/>
</dbReference>
<dbReference type="InterPro" id="IPR000073">
    <property type="entry name" value="AB_hydrolase_1"/>
</dbReference>
<evidence type="ECO:0000313" key="2">
    <source>
        <dbReference type="EMBL" id="SDM33457.1"/>
    </source>
</evidence>
<dbReference type="PANTHER" id="PTHR43433">
    <property type="entry name" value="HYDROLASE, ALPHA/BETA FOLD FAMILY PROTEIN"/>
    <property type="match status" value="1"/>
</dbReference>
<dbReference type="InterPro" id="IPR029058">
    <property type="entry name" value="AB_hydrolase_fold"/>
</dbReference>
<sequence length="281" mass="30658">MPTVDNDGVTISYEVDGPEDAPVVAFCEGLGYARWMWRFQRERLEDYRTVVFDNRGTGESEVPEEPEAYSIEAFASDLEAVLEAEDIDEAHVVGASMGGMTAQQYAHDYDRAISLTLLCTSHGGEDAVETPPETQEYMFDVPEGYDEREAIRYKMTPAMTESFAAENEELVEQIVGWRLDSDAPEAARNAQAGAVAAFDSTPWLDELTLPALVLHGTDDRVLPVENGERLGAALPNAELELYEGGSHLFFIESADEVTANIRGHAMVHAGGSHAGAEAHDG</sequence>
<organism evidence="2 3">
    <name type="scientific">Haloarchaeobius iranensis</name>
    <dbReference type="NCBI Taxonomy" id="996166"/>
    <lineage>
        <taxon>Archaea</taxon>
        <taxon>Methanobacteriati</taxon>
        <taxon>Methanobacteriota</taxon>
        <taxon>Stenosarchaea group</taxon>
        <taxon>Halobacteria</taxon>
        <taxon>Halobacteriales</taxon>
        <taxon>Halorubellaceae</taxon>
        <taxon>Haloarchaeobius</taxon>
    </lineage>
</organism>
<dbReference type="AlphaFoldDB" id="A0A1G9SDR9"/>
<feature type="domain" description="AB hydrolase-1" evidence="1">
    <location>
        <begin position="22"/>
        <end position="253"/>
    </location>
</feature>
<gene>
    <name evidence="2" type="ORF">SAMN05192554_101111</name>
</gene>
<dbReference type="PANTHER" id="PTHR43433:SF5">
    <property type="entry name" value="AB HYDROLASE-1 DOMAIN-CONTAINING PROTEIN"/>
    <property type="match status" value="1"/>
</dbReference>
<proteinExistence type="predicted"/>
<protein>
    <submittedName>
        <fullName evidence="2">Pimeloyl-ACP methyl ester carboxylesterase</fullName>
    </submittedName>
</protein>
<reference evidence="2 3" key="1">
    <citation type="submission" date="2016-10" db="EMBL/GenBank/DDBJ databases">
        <authorList>
            <person name="de Groot N.N."/>
        </authorList>
    </citation>
    <scope>NUCLEOTIDE SEQUENCE [LARGE SCALE GENOMIC DNA]</scope>
    <source>
        <strain evidence="3">EB21,IBRC-M 10013,KCTC 4048</strain>
    </source>
</reference>
<dbReference type="SUPFAM" id="SSF53474">
    <property type="entry name" value="alpha/beta-Hydrolases"/>
    <property type="match status" value="1"/>
</dbReference>
<evidence type="ECO:0000313" key="3">
    <source>
        <dbReference type="Proteomes" id="UP000199370"/>
    </source>
</evidence>
<dbReference type="PRINTS" id="PR00111">
    <property type="entry name" value="ABHYDROLASE"/>
</dbReference>
<dbReference type="OrthoDB" id="111592at2157"/>
<dbReference type="EMBL" id="FNIA01000001">
    <property type="protein sequence ID" value="SDM33457.1"/>
    <property type="molecule type" value="Genomic_DNA"/>
</dbReference>
<accession>A0A1G9SDR9</accession>
<dbReference type="Pfam" id="PF00561">
    <property type="entry name" value="Abhydrolase_1"/>
    <property type="match status" value="1"/>
</dbReference>
<evidence type="ECO:0000259" key="1">
    <source>
        <dbReference type="Pfam" id="PF00561"/>
    </source>
</evidence>
<name>A0A1G9SDR9_9EURY</name>
<keyword evidence="3" id="KW-1185">Reference proteome</keyword>
<dbReference type="STRING" id="996166.SAMN05192554_101111"/>